<accession>A0ACB9DVG6</accession>
<keyword evidence="2" id="KW-1185">Reference proteome</keyword>
<evidence type="ECO:0000313" key="2">
    <source>
        <dbReference type="Proteomes" id="UP001055811"/>
    </source>
</evidence>
<name>A0ACB9DVG6_CICIN</name>
<gene>
    <name evidence="1" type="ORF">L2E82_21204</name>
</gene>
<comment type="caution">
    <text evidence="1">The sequence shown here is derived from an EMBL/GenBank/DDBJ whole genome shotgun (WGS) entry which is preliminary data.</text>
</comment>
<reference evidence="2" key="1">
    <citation type="journal article" date="2022" name="Mol. Ecol. Resour.">
        <title>The genomes of chicory, endive, great burdock and yacon provide insights into Asteraceae palaeo-polyploidization history and plant inulin production.</title>
        <authorList>
            <person name="Fan W."/>
            <person name="Wang S."/>
            <person name="Wang H."/>
            <person name="Wang A."/>
            <person name="Jiang F."/>
            <person name="Liu H."/>
            <person name="Zhao H."/>
            <person name="Xu D."/>
            <person name="Zhang Y."/>
        </authorList>
    </citation>
    <scope>NUCLEOTIDE SEQUENCE [LARGE SCALE GENOMIC DNA]</scope>
    <source>
        <strain evidence="2">cv. Punajuju</strain>
    </source>
</reference>
<dbReference type="Proteomes" id="UP001055811">
    <property type="component" value="Linkage Group LG04"/>
</dbReference>
<reference evidence="1 2" key="2">
    <citation type="journal article" date="2022" name="Mol. Ecol. Resour.">
        <title>The genomes of chicory, endive, great burdock and yacon provide insights into Asteraceae paleo-polyploidization history and plant inulin production.</title>
        <authorList>
            <person name="Fan W."/>
            <person name="Wang S."/>
            <person name="Wang H."/>
            <person name="Wang A."/>
            <person name="Jiang F."/>
            <person name="Liu H."/>
            <person name="Zhao H."/>
            <person name="Xu D."/>
            <person name="Zhang Y."/>
        </authorList>
    </citation>
    <scope>NUCLEOTIDE SEQUENCE [LARGE SCALE GENOMIC DNA]</scope>
    <source>
        <strain evidence="2">cv. Punajuju</strain>
        <tissue evidence="1">Leaves</tissue>
    </source>
</reference>
<sequence>MHLSQIQRKIQETEVVGEDTTSLEDEAFNIEASLDRCILRLIASCCNGEERLIEGMKKLEEIFHSDGKAIDELLQIAKTLRAMPVVDLEMPTPCLVGAPNVRKSSLVRLLSTGKPEIRY</sequence>
<proteinExistence type="predicted"/>
<evidence type="ECO:0000313" key="1">
    <source>
        <dbReference type="EMBL" id="KAI3750555.1"/>
    </source>
</evidence>
<dbReference type="EMBL" id="CM042012">
    <property type="protein sequence ID" value="KAI3750555.1"/>
    <property type="molecule type" value="Genomic_DNA"/>
</dbReference>
<protein>
    <submittedName>
        <fullName evidence="1">Uncharacterized protein</fullName>
    </submittedName>
</protein>
<organism evidence="1 2">
    <name type="scientific">Cichorium intybus</name>
    <name type="common">Chicory</name>
    <dbReference type="NCBI Taxonomy" id="13427"/>
    <lineage>
        <taxon>Eukaryota</taxon>
        <taxon>Viridiplantae</taxon>
        <taxon>Streptophyta</taxon>
        <taxon>Embryophyta</taxon>
        <taxon>Tracheophyta</taxon>
        <taxon>Spermatophyta</taxon>
        <taxon>Magnoliopsida</taxon>
        <taxon>eudicotyledons</taxon>
        <taxon>Gunneridae</taxon>
        <taxon>Pentapetalae</taxon>
        <taxon>asterids</taxon>
        <taxon>campanulids</taxon>
        <taxon>Asterales</taxon>
        <taxon>Asteraceae</taxon>
        <taxon>Cichorioideae</taxon>
        <taxon>Cichorieae</taxon>
        <taxon>Cichoriinae</taxon>
        <taxon>Cichorium</taxon>
    </lineage>
</organism>